<dbReference type="PANTHER" id="PTHR35891">
    <property type="entry name" value="THIOL:DISULFIDE INTERCHANGE PROTEIN DSBA"/>
    <property type="match status" value="1"/>
</dbReference>
<keyword evidence="5 7" id="KW-1015">Disulfide bond</keyword>
<comment type="subcellular location">
    <subcellularLocation>
        <location evidence="1 7">Periplasm</location>
    </subcellularLocation>
</comment>
<protein>
    <recommendedName>
        <fullName evidence="7">Thiol:disulfide interchange protein</fullName>
    </recommendedName>
</protein>
<evidence type="ECO:0000256" key="5">
    <source>
        <dbReference type="ARBA" id="ARBA00023157"/>
    </source>
</evidence>
<reference evidence="10 11" key="1">
    <citation type="submission" date="2023-09" db="EMBL/GenBank/DDBJ databases">
        <authorList>
            <person name="Rey-Velasco X."/>
        </authorList>
    </citation>
    <scope>NUCLEOTIDE SEQUENCE [LARGE SCALE GENOMIC DNA]</scope>
    <source>
        <strain evidence="10 11">P117</strain>
    </source>
</reference>
<gene>
    <name evidence="10" type="ORF">RM552_00835</name>
</gene>
<dbReference type="PANTHER" id="PTHR35891:SF2">
    <property type="entry name" value="THIOL:DISULFIDE INTERCHANGE PROTEIN DSBA"/>
    <property type="match status" value="1"/>
</dbReference>
<keyword evidence="6" id="KW-0676">Redox-active center</keyword>
<dbReference type="InterPro" id="IPR050824">
    <property type="entry name" value="Thiol_disulfide_DsbA"/>
</dbReference>
<evidence type="ECO:0000256" key="1">
    <source>
        <dbReference type="ARBA" id="ARBA00004418"/>
    </source>
</evidence>
<evidence type="ECO:0000259" key="9">
    <source>
        <dbReference type="PROSITE" id="PS51352"/>
    </source>
</evidence>
<evidence type="ECO:0000256" key="6">
    <source>
        <dbReference type="ARBA" id="ARBA00023284"/>
    </source>
</evidence>
<organism evidence="10 11">
    <name type="scientific">Glaciecola petra</name>
    <dbReference type="NCBI Taxonomy" id="3075602"/>
    <lineage>
        <taxon>Bacteria</taxon>
        <taxon>Pseudomonadati</taxon>
        <taxon>Pseudomonadota</taxon>
        <taxon>Gammaproteobacteria</taxon>
        <taxon>Alteromonadales</taxon>
        <taxon>Alteromonadaceae</taxon>
        <taxon>Glaciecola</taxon>
    </lineage>
</organism>
<dbReference type="RefSeq" id="WP_311366905.1">
    <property type="nucleotide sequence ID" value="NZ_JAVRHX010000001.1"/>
</dbReference>
<evidence type="ECO:0000256" key="2">
    <source>
        <dbReference type="ARBA" id="ARBA00005791"/>
    </source>
</evidence>
<dbReference type="Proteomes" id="UP001253545">
    <property type="component" value="Unassembled WGS sequence"/>
</dbReference>
<evidence type="ECO:0000256" key="3">
    <source>
        <dbReference type="ARBA" id="ARBA00022729"/>
    </source>
</evidence>
<evidence type="ECO:0000256" key="8">
    <source>
        <dbReference type="SAM" id="SignalP"/>
    </source>
</evidence>
<comment type="caution">
    <text evidence="10">The sequence shown here is derived from an EMBL/GenBank/DDBJ whole genome shotgun (WGS) entry which is preliminary data.</text>
</comment>
<accession>A0ABU2ZL78</accession>
<dbReference type="InterPro" id="IPR023205">
    <property type="entry name" value="DsbA/DsbL"/>
</dbReference>
<name>A0ABU2ZL78_9ALTE</name>
<comment type="similarity">
    <text evidence="2">Belongs to the thioredoxin family. DsbA subfamily.</text>
</comment>
<evidence type="ECO:0000313" key="11">
    <source>
        <dbReference type="Proteomes" id="UP001253545"/>
    </source>
</evidence>
<feature type="signal peptide" evidence="8">
    <location>
        <begin position="1"/>
        <end position="24"/>
    </location>
</feature>
<proteinExistence type="inferred from homology"/>
<feature type="domain" description="Thioredoxin" evidence="9">
    <location>
        <begin position="16"/>
        <end position="210"/>
    </location>
</feature>
<evidence type="ECO:0000256" key="4">
    <source>
        <dbReference type="ARBA" id="ARBA00022764"/>
    </source>
</evidence>
<evidence type="ECO:0000256" key="7">
    <source>
        <dbReference type="PIRNR" id="PIRNR001488"/>
    </source>
</evidence>
<dbReference type="PIRSF" id="PIRSF001488">
    <property type="entry name" value="Tdi_protein"/>
    <property type="match status" value="1"/>
</dbReference>
<dbReference type="CDD" id="cd03019">
    <property type="entry name" value="DsbA_DsbA"/>
    <property type="match status" value="1"/>
</dbReference>
<evidence type="ECO:0000313" key="10">
    <source>
        <dbReference type="EMBL" id="MDT0593384.1"/>
    </source>
</evidence>
<feature type="chain" id="PRO_5047494345" description="Thiol:disulfide interchange protein" evidence="8">
    <location>
        <begin position="25"/>
        <end position="212"/>
    </location>
</feature>
<dbReference type="Pfam" id="PF01323">
    <property type="entry name" value="DSBA"/>
    <property type="match status" value="1"/>
</dbReference>
<dbReference type="EMBL" id="JAVRHX010000001">
    <property type="protein sequence ID" value="MDT0593384.1"/>
    <property type="molecule type" value="Genomic_DNA"/>
</dbReference>
<dbReference type="InterPro" id="IPR001853">
    <property type="entry name" value="DSBA-like_thioredoxin_dom"/>
</dbReference>
<sequence>MKTLFAALVLLMTVSLLLPIQANAQVELWQEGKHYKIISDTKTAKPEVTEYFSFWCPACYRAEPVVKQIKAQLPEGVAFNKVHVNFMGMAGPQAQNDATMAMQIGRALKQEDAMNGAIFNYIHRQRSVINDLSDIRSIFVVNGVDGAQFDKLAKSFSVRSLVKRNNDKLAEFREHVSGVPNFIINGKYQATFTRDMTVQQMIDLVLWLTKQA</sequence>
<keyword evidence="3 8" id="KW-0732">Signal</keyword>
<dbReference type="SUPFAM" id="SSF52833">
    <property type="entry name" value="Thioredoxin-like"/>
    <property type="match status" value="1"/>
</dbReference>
<keyword evidence="11" id="KW-1185">Reference proteome</keyword>
<dbReference type="PROSITE" id="PS51352">
    <property type="entry name" value="THIOREDOXIN_2"/>
    <property type="match status" value="1"/>
</dbReference>
<dbReference type="Gene3D" id="3.40.30.10">
    <property type="entry name" value="Glutaredoxin"/>
    <property type="match status" value="1"/>
</dbReference>
<dbReference type="InterPro" id="IPR036249">
    <property type="entry name" value="Thioredoxin-like_sf"/>
</dbReference>
<dbReference type="InterPro" id="IPR013766">
    <property type="entry name" value="Thioredoxin_domain"/>
</dbReference>
<keyword evidence="4 7" id="KW-0574">Periplasm</keyword>